<reference evidence="4" key="1">
    <citation type="submission" date="2017-09" db="EMBL/GenBank/DDBJ databases">
        <title>Depth-based differentiation of microbial function through sediment-hosted aquifers and enrichment of novel symbionts in the deep terrestrial subsurface.</title>
        <authorList>
            <person name="Probst A.J."/>
            <person name="Ladd B."/>
            <person name="Jarett J.K."/>
            <person name="Geller-Mcgrath D.E."/>
            <person name="Sieber C.M.K."/>
            <person name="Emerson J.B."/>
            <person name="Anantharaman K."/>
            <person name="Thomas B.C."/>
            <person name="Malmstrom R."/>
            <person name="Stieglmeier M."/>
            <person name="Klingl A."/>
            <person name="Woyke T."/>
            <person name="Ryan C.M."/>
            <person name="Banfield J.F."/>
        </authorList>
    </citation>
    <scope>NUCLEOTIDE SEQUENCE [LARGE SCALE GENOMIC DNA]</scope>
</reference>
<comment type="caution">
    <text evidence="3">The sequence shown here is derived from an EMBL/GenBank/DDBJ whole genome shotgun (WGS) entry which is preliminary data.</text>
</comment>
<dbReference type="Proteomes" id="UP000230251">
    <property type="component" value="Unassembled WGS sequence"/>
</dbReference>
<dbReference type="PANTHER" id="PTHR43346:SF1">
    <property type="entry name" value="QUERCETIN 2,3-DIOXYGENASE-RELATED"/>
    <property type="match status" value="1"/>
</dbReference>
<dbReference type="AlphaFoldDB" id="A0A2M8ENM5"/>
<name>A0A2M8ENM5_9BACT</name>
<dbReference type="Pfam" id="PF07883">
    <property type="entry name" value="Cupin_2"/>
    <property type="match status" value="1"/>
</dbReference>
<dbReference type="PANTHER" id="PTHR43346">
    <property type="entry name" value="LIGAND BINDING DOMAIN PROTEIN, PUTATIVE (AFU_ORTHOLOGUE AFUA_6G14370)-RELATED"/>
    <property type="match status" value="1"/>
</dbReference>
<dbReference type="EMBL" id="PFSI01000050">
    <property type="protein sequence ID" value="PJC24353.1"/>
    <property type="molecule type" value="Genomic_DNA"/>
</dbReference>
<feature type="domain" description="Cupin type-2" evidence="2">
    <location>
        <begin position="32"/>
        <end position="100"/>
    </location>
</feature>
<dbReference type="Gene3D" id="2.60.120.10">
    <property type="entry name" value="Jelly Rolls"/>
    <property type="match status" value="1"/>
</dbReference>
<evidence type="ECO:0000259" key="2">
    <source>
        <dbReference type="Pfam" id="PF07883"/>
    </source>
</evidence>
<evidence type="ECO:0000313" key="4">
    <source>
        <dbReference type="Proteomes" id="UP000230251"/>
    </source>
</evidence>
<dbReference type="InterPro" id="IPR052538">
    <property type="entry name" value="Flavonoid_dioxygenase-like"/>
</dbReference>
<dbReference type="InterPro" id="IPR011051">
    <property type="entry name" value="RmlC_Cupin_sf"/>
</dbReference>
<sequence length="122" mass="13389">MKSYHINLELETLKNEDYRRVLFTGPNTQLVLMALSPGVEIGTEHHTGHDQFIRVEAGSGKAILDGEEIMLADGSGLVITAGTEHNIINTSETETMKLYTLYSPPEHPDGTVQSTKADEIAH</sequence>
<gene>
    <name evidence="3" type="ORF">CO057_03445</name>
</gene>
<dbReference type="SUPFAM" id="SSF51182">
    <property type="entry name" value="RmlC-like cupins"/>
    <property type="match status" value="1"/>
</dbReference>
<feature type="region of interest" description="Disordered" evidence="1">
    <location>
        <begin position="103"/>
        <end position="122"/>
    </location>
</feature>
<accession>A0A2M8ENM5</accession>
<proteinExistence type="predicted"/>
<evidence type="ECO:0000313" key="3">
    <source>
        <dbReference type="EMBL" id="PJC24353.1"/>
    </source>
</evidence>
<dbReference type="CDD" id="cd02223">
    <property type="entry name" value="cupin_Bh2720-like"/>
    <property type="match status" value="1"/>
</dbReference>
<organism evidence="3 4">
    <name type="scientific">Candidatus Uhrbacteria bacterium CG_4_9_14_0_2_um_filter_41_50</name>
    <dbReference type="NCBI Taxonomy" id="1975031"/>
    <lineage>
        <taxon>Bacteria</taxon>
        <taxon>Candidatus Uhriibacteriota</taxon>
    </lineage>
</organism>
<protein>
    <submittedName>
        <fullName evidence="3">Cupin domain-containing protein</fullName>
    </submittedName>
</protein>
<evidence type="ECO:0000256" key="1">
    <source>
        <dbReference type="SAM" id="MobiDB-lite"/>
    </source>
</evidence>
<dbReference type="InterPro" id="IPR013096">
    <property type="entry name" value="Cupin_2"/>
</dbReference>
<dbReference type="InterPro" id="IPR014710">
    <property type="entry name" value="RmlC-like_jellyroll"/>
</dbReference>